<comment type="pathway">
    <text evidence="1 10">Amino-acid biosynthesis; L-arginine biosynthesis; L-arginine from L-ornithine and carbamoyl phosphate: step 2/3.</text>
</comment>
<comment type="catalytic activity">
    <reaction evidence="10">
        <text>L-citrulline + L-aspartate + ATP = 2-(N(omega)-L-arginino)succinate + AMP + diphosphate + H(+)</text>
        <dbReference type="Rhea" id="RHEA:10932"/>
        <dbReference type="ChEBI" id="CHEBI:15378"/>
        <dbReference type="ChEBI" id="CHEBI:29991"/>
        <dbReference type="ChEBI" id="CHEBI:30616"/>
        <dbReference type="ChEBI" id="CHEBI:33019"/>
        <dbReference type="ChEBI" id="CHEBI:57472"/>
        <dbReference type="ChEBI" id="CHEBI:57743"/>
        <dbReference type="ChEBI" id="CHEBI:456215"/>
        <dbReference type="EC" id="6.3.4.5"/>
    </reaction>
</comment>
<dbReference type="InterPro" id="IPR014729">
    <property type="entry name" value="Rossmann-like_a/b/a_fold"/>
</dbReference>
<dbReference type="EC" id="6.3.4.5" evidence="3 10"/>
<protein>
    <recommendedName>
        <fullName evidence="3 10">Argininosuccinate synthase</fullName>
        <ecNumber evidence="3 10">6.3.4.5</ecNumber>
    </recommendedName>
    <alternativeName>
        <fullName evidence="10">Citrulline--aspartate ligase</fullName>
    </alternativeName>
</protein>
<comment type="caution">
    <text evidence="13">The sequence shown here is derived from an EMBL/GenBank/DDBJ whole genome shotgun (WGS) entry which is preliminary data.</text>
</comment>
<feature type="binding site" evidence="10">
    <location>
        <position position="126"/>
    </location>
    <ligand>
        <name>L-aspartate</name>
        <dbReference type="ChEBI" id="CHEBI:29991"/>
    </ligand>
</feature>
<feature type="binding site" evidence="10">
    <location>
        <position position="121"/>
    </location>
    <ligand>
        <name>L-aspartate</name>
        <dbReference type="ChEBI" id="CHEBI:29991"/>
    </ligand>
</feature>
<feature type="binding site" evidence="10">
    <location>
        <position position="262"/>
    </location>
    <ligand>
        <name>L-citrulline</name>
        <dbReference type="ChEBI" id="CHEBI:57743"/>
    </ligand>
</feature>
<gene>
    <name evidence="10" type="primary">argG</name>
    <name evidence="13" type="ORF">BROFUL_00792</name>
</gene>
<evidence type="ECO:0000313" key="13">
    <source>
        <dbReference type="EMBL" id="KKO20477.1"/>
    </source>
</evidence>
<evidence type="ECO:0000256" key="7">
    <source>
        <dbReference type="ARBA" id="ARBA00022605"/>
    </source>
</evidence>
<evidence type="ECO:0000313" key="14">
    <source>
        <dbReference type="Proteomes" id="UP000034954"/>
    </source>
</evidence>
<reference evidence="13 14" key="1">
    <citation type="journal article" date="2013" name="BMC Microbiol.">
        <title>Identification of the type II cytochrome c maturation pathway in anammox bacteria by comparative genomics.</title>
        <authorList>
            <person name="Ferousi C."/>
            <person name="Speth D.R."/>
            <person name="Reimann J."/>
            <person name="Op den Camp H.J."/>
            <person name="Allen J.W."/>
            <person name="Keltjens J.T."/>
            <person name="Jetten M.S."/>
        </authorList>
    </citation>
    <scope>NUCLEOTIDE SEQUENCE [LARGE SCALE GENOMIC DNA]</scope>
    <source>
        <strain evidence="13">RU1</strain>
    </source>
</reference>
<feature type="binding site" evidence="10">
    <location>
        <position position="186"/>
    </location>
    <ligand>
        <name>L-citrulline</name>
        <dbReference type="ChEBI" id="CHEBI:57743"/>
    </ligand>
</feature>
<keyword evidence="4 10" id="KW-0963">Cytoplasm</keyword>
<keyword evidence="5 10" id="KW-0055">Arginine biosynthesis</keyword>
<dbReference type="InterPro" id="IPR018223">
    <property type="entry name" value="Arginosuc_synth_CS"/>
</dbReference>
<comment type="subcellular location">
    <subcellularLocation>
        <location evidence="10">Cytoplasm</location>
    </subcellularLocation>
</comment>
<dbReference type="InterPro" id="IPR048268">
    <property type="entry name" value="Arginosuc_syn_C"/>
</dbReference>
<evidence type="ECO:0000259" key="11">
    <source>
        <dbReference type="Pfam" id="PF00764"/>
    </source>
</evidence>
<dbReference type="UniPathway" id="UPA00068">
    <property type="reaction ID" value="UER00113"/>
</dbReference>
<dbReference type="PATRIC" id="fig|380242.3.peg.1005"/>
<dbReference type="InterPro" id="IPR001518">
    <property type="entry name" value="Arginosuc_synth"/>
</dbReference>
<dbReference type="InterPro" id="IPR048267">
    <property type="entry name" value="Arginosuc_syn_N"/>
</dbReference>
<evidence type="ECO:0000256" key="2">
    <source>
        <dbReference type="ARBA" id="ARBA00011881"/>
    </source>
</evidence>
<evidence type="ECO:0000256" key="6">
    <source>
        <dbReference type="ARBA" id="ARBA00022598"/>
    </source>
</evidence>
<dbReference type="Gene3D" id="3.40.50.620">
    <property type="entry name" value="HUPs"/>
    <property type="match status" value="1"/>
</dbReference>
<dbReference type="Pfam" id="PF00764">
    <property type="entry name" value="Arginosuc_synth"/>
    <property type="match status" value="1"/>
</dbReference>
<comment type="subunit">
    <text evidence="2 10">Homotetramer.</text>
</comment>
<dbReference type="Gene3D" id="1.20.5.470">
    <property type="entry name" value="Single helix bin"/>
    <property type="match status" value="1"/>
</dbReference>
<dbReference type="PROSITE" id="PS00564">
    <property type="entry name" value="ARGININOSUCCIN_SYN_1"/>
    <property type="match status" value="1"/>
</dbReference>
<dbReference type="Gene3D" id="3.90.1260.10">
    <property type="entry name" value="Argininosuccinate synthetase, chain A, domain 2"/>
    <property type="match status" value="1"/>
</dbReference>
<keyword evidence="9 10" id="KW-0067">ATP-binding</keyword>
<name>A0A0M2UX76_9BACT</name>
<evidence type="ECO:0000256" key="10">
    <source>
        <dbReference type="HAMAP-Rule" id="MF_00005"/>
    </source>
</evidence>
<dbReference type="GO" id="GO:0000053">
    <property type="term" value="P:argininosuccinate metabolic process"/>
    <property type="evidence" value="ECO:0007669"/>
    <property type="project" value="TreeGrafter"/>
</dbReference>
<dbReference type="GO" id="GO:0006526">
    <property type="term" value="P:L-arginine biosynthetic process"/>
    <property type="evidence" value="ECO:0007669"/>
    <property type="project" value="UniProtKB-UniRule"/>
</dbReference>
<dbReference type="NCBIfam" id="TIGR00032">
    <property type="entry name" value="argG"/>
    <property type="match status" value="1"/>
</dbReference>
<dbReference type="InterPro" id="IPR023434">
    <property type="entry name" value="Arginosuc_synth_type_1_subfam"/>
</dbReference>
<organism evidence="13 14">
    <name type="scientific">Candidatus Brocadia fulgida</name>
    <dbReference type="NCBI Taxonomy" id="380242"/>
    <lineage>
        <taxon>Bacteria</taxon>
        <taxon>Pseudomonadati</taxon>
        <taxon>Planctomycetota</taxon>
        <taxon>Candidatus Brocadiia</taxon>
        <taxon>Candidatus Brocadiales</taxon>
        <taxon>Candidatus Brocadiaceae</taxon>
        <taxon>Candidatus Brocadia</taxon>
    </lineage>
</organism>
<sequence length="433" mass="48099">MAEQRKKVVLAYSGGLDTSVAIKWIPEKYHMDVITLTIDLGAVKDLDAIREKALKIGAKKAIVLDAKDTFIKYFIFPALQAGALYEGVYPLATALGRPLIAKLLADVAHEEKADAVAHGCTGKGNDQVRLDVSLQVLNPKLQIIAPVREWKMTRDEEIRYAEEHNIPVEAKIKSPYSTDENLWGRSIECGILEDPWAEPPEEVFKWTKSAQDAPDDPEYLELHFEKGIPVALNEEEMDGVVLINTLNARGGKHGVGRIDHLENRLVGIKSREIYESPAAVILHAAHRALAGMIMTKDALRFKDIVSAQYADLIYNGLWFSAFHQDLVAYVLSSQRLMTGTVRVRLSKGTCTVVGRKSPLSLYSEKLATYQKEDTFDHSASLGFIKIYGLPVKIQAQKQMDVLAGKEALHLDSIMPPKMKSLGKAEGDKNKVKE</sequence>
<evidence type="ECO:0000256" key="9">
    <source>
        <dbReference type="ARBA" id="ARBA00022840"/>
    </source>
</evidence>
<evidence type="ECO:0000256" key="3">
    <source>
        <dbReference type="ARBA" id="ARBA00012286"/>
    </source>
</evidence>
<dbReference type="CDD" id="cd01999">
    <property type="entry name" value="ASS"/>
    <property type="match status" value="1"/>
</dbReference>
<feature type="binding site" evidence="10">
    <location>
        <position position="177"/>
    </location>
    <ligand>
        <name>L-citrulline</name>
        <dbReference type="ChEBI" id="CHEBI:57743"/>
    </ligand>
</feature>
<feature type="binding site" evidence="10">
    <location>
        <position position="89"/>
    </location>
    <ligand>
        <name>L-citrulline</name>
        <dbReference type="ChEBI" id="CHEBI:57743"/>
    </ligand>
</feature>
<keyword evidence="14" id="KW-1185">Reference proteome</keyword>
<evidence type="ECO:0000259" key="12">
    <source>
        <dbReference type="Pfam" id="PF20979"/>
    </source>
</evidence>
<dbReference type="EMBL" id="LAQJ01000101">
    <property type="protein sequence ID" value="KKO20477.1"/>
    <property type="molecule type" value="Genomic_DNA"/>
</dbReference>
<dbReference type="FunFam" id="3.40.50.620:FF:000038">
    <property type="entry name" value="Argininosuccinate synthase"/>
    <property type="match status" value="1"/>
</dbReference>
<evidence type="ECO:0000256" key="8">
    <source>
        <dbReference type="ARBA" id="ARBA00022741"/>
    </source>
</evidence>
<evidence type="ECO:0000256" key="1">
    <source>
        <dbReference type="ARBA" id="ARBA00004967"/>
    </source>
</evidence>
<keyword evidence="7 10" id="KW-0028">Amino-acid biosynthesis</keyword>
<dbReference type="GO" id="GO:0005524">
    <property type="term" value="F:ATP binding"/>
    <property type="evidence" value="ECO:0007669"/>
    <property type="project" value="UniProtKB-UniRule"/>
</dbReference>
<evidence type="ECO:0000256" key="5">
    <source>
        <dbReference type="ARBA" id="ARBA00022571"/>
    </source>
</evidence>
<feature type="binding site" evidence="10">
    <location>
        <position position="129"/>
    </location>
    <ligand>
        <name>L-citrulline</name>
        <dbReference type="ChEBI" id="CHEBI:57743"/>
    </ligand>
</feature>
<feature type="binding site" evidence="10">
    <location>
        <position position="119"/>
    </location>
    <ligand>
        <name>ATP</name>
        <dbReference type="ChEBI" id="CHEBI:30616"/>
    </ligand>
</feature>
<dbReference type="GO" id="GO:0005737">
    <property type="term" value="C:cytoplasm"/>
    <property type="evidence" value="ECO:0007669"/>
    <property type="project" value="UniProtKB-SubCell"/>
</dbReference>
<dbReference type="Pfam" id="PF20979">
    <property type="entry name" value="Arginosuc_syn_C"/>
    <property type="match status" value="1"/>
</dbReference>
<dbReference type="GO" id="GO:0004055">
    <property type="term" value="F:argininosuccinate synthase activity"/>
    <property type="evidence" value="ECO:0007669"/>
    <property type="project" value="UniProtKB-UniRule"/>
</dbReference>
<comment type="caution">
    <text evidence="10">Lacks conserved residue(s) required for the propagation of feature annotation.</text>
</comment>
<dbReference type="FunFam" id="3.90.1260.10:FF:000007">
    <property type="entry name" value="Argininosuccinate synthase"/>
    <property type="match status" value="1"/>
</dbReference>
<feature type="domain" description="Arginosuccinate synthase C-terminal" evidence="12">
    <location>
        <begin position="176"/>
        <end position="393"/>
    </location>
</feature>
<feature type="binding site" evidence="10">
    <location>
        <position position="125"/>
    </location>
    <ligand>
        <name>L-aspartate</name>
        <dbReference type="ChEBI" id="CHEBI:29991"/>
    </ligand>
</feature>
<proteinExistence type="inferred from homology"/>
<feature type="binding site" evidence="10">
    <location>
        <position position="274"/>
    </location>
    <ligand>
        <name>L-citrulline</name>
        <dbReference type="ChEBI" id="CHEBI:57743"/>
    </ligand>
</feature>
<feature type="binding site" evidence="10">
    <location>
        <begin position="11"/>
        <end position="19"/>
    </location>
    <ligand>
        <name>ATP</name>
        <dbReference type="ChEBI" id="CHEBI:30616"/>
    </ligand>
</feature>
<dbReference type="Proteomes" id="UP000034954">
    <property type="component" value="Unassembled WGS sequence"/>
</dbReference>
<evidence type="ECO:0000256" key="4">
    <source>
        <dbReference type="ARBA" id="ARBA00022490"/>
    </source>
</evidence>
<dbReference type="NCBIfam" id="NF001770">
    <property type="entry name" value="PRK00509.1"/>
    <property type="match status" value="1"/>
</dbReference>
<keyword evidence="8 10" id="KW-0547">Nucleotide-binding</keyword>
<feature type="domain" description="Arginosuccinate synthase-like N-terminal" evidence="11">
    <location>
        <begin position="7"/>
        <end position="167"/>
    </location>
</feature>
<dbReference type="GO" id="GO:0000050">
    <property type="term" value="P:urea cycle"/>
    <property type="evidence" value="ECO:0007669"/>
    <property type="project" value="TreeGrafter"/>
</dbReference>
<keyword evidence="6 10" id="KW-0436">Ligase</keyword>
<accession>A0A0M2UX76</accession>
<dbReference type="SUPFAM" id="SSF69864">
    <property type="entry name" value="Argininosuccinate synthetase, C-terminal domain"/>
    <property type="match status" value="1"/>
</dbReference>
<comment type="similarity">
    <text evidence="10">Belongs to the argininosuccinate synthase family. Type 1 subfamily.</text>
</comment>
<feature type="binding site" evidence="10">
    <location>
        <position position="125"/>
    </location>
    <ligand>
        <name>L-citrulline</name>
        <dbReference type="ChEBI" id="CHEBI:57743"/>
    </ligand>
</feature>
<dbReference type="InterPro" id="IPR024074">
    <property type="entry name" value="AS_cat/multimer_dom_body"/>
</dbReference>
<dbReference type="SUPFAM" id="SSF52402">
    <property type="entry name" value="Adenine nucleotide alpha hydrolases-like"/>
    <property type="match status" value="1"/>
</dbReference>
<dbReference type="PANTHER" id="PTHR11587:SF2">
    <property type="entry name" value="ARGININOSUCCINATE SYNTHASE"/>
    <property type="match status" value="1"/>
</dbReference>
<dbReference type="AlphaFoldDB" id="A0A0M2UX76"/>
<dbReference type="PANTHER" id="PTHR11587">
    <property type="entry name" value="ARGININOSUCCINATE SYNTHASE"/>
    <property type="match status" value="1"/>
</dbReference>
<dbReference type="HAMAP" id="MF_00005">
    <property type="entry name" value="Arg_succ_synth_type1"/>
    <property type="match status" value="1"/>
</dbReference>